<organism evidence="2 3">
    <name type="scientific">Plasmodium falciparum Vietnam Oak-Knoll</name>
    <name type="common">FVO</name>
    <dbReference type="NCBI Taxonomy" id="1036723"/>
    <lineage>
        <taxon>Eukaryota</taxon>
        <taxon>Sar</taxon>
        <taxon>Alveolata</taxon>
        <taxon>Apicomplexa</taxon>
        <taxon>Aconoidasida</taxon>
        <taxon>Haemosporida</taxon>
        <taxon>Plasmodiidae</taxon>
        <taxon>Plasmodium</taxon>
        <taxon>Plasmodium (Laverania)</taxon>
    </lineage>
</organism>
<dbReference type="SUPFAM" id="SSF46565">
    <property type="entry name" value="Chaperone J-domain"/>
    <property type="match status" value="1"/>
</dbReference>
<accession>A0A024V1J6</accession>
<evidence type="ECO:0000313" key="2">
    <source>
        <dbReference type="EMBL" id="ETW16364.1"/>
    </source>
</evidence>
<gene>
    <name evidence="2" type="ORF">PFFVO_04621</name>
</gene>
<dbReference type="Pfam" id="PF14308">
    <property type="entry name" value="DnaJ-X"/>
    <property type="match status" value="1"/>
</dbReference>
<dbReference type="InterPro" id="IPR036869">
    <property type="entry name" value="J_dom_sf"/>
</dbReference>
<dbReference type="InterPro" id="IPR052423">
    <property type="entry name" value="EMIR"/>
</dbReference>
<evidence type="ECO:0000313" key="3">
    <source>
        <dbReference type="Proteomes" id="UP000030690"/>
    </source>
</evidence>
<dbReference type="OrthoDB" id="10250354at2759"/>
<sequence length="511" mass="59247">MRFAHKFTTISSTTEIGDNMSNRQSIDDMNLSVKNKKSKSIFSCRPVKYVCLSVAVAAVGYANYMNNGDRNSLSCVDLNNVYSRNLSESQENHNSSFTRTNLVENENEEDDIFGVHRDESFAETVLNGQDIISYLEHQNTKIHEDNIHDDISHTLLNEGDVQNYYDVLNVNEHSDLNELKRNFHNLSLQHYPKITSDNSFELNDEFNQLSEAYQVLSYQIRKNIYDNEGVYGTEKMAIVNPLIYFNGIFTTQLMHEYIGTTEVAQFVQLFLERNIAPENIVSFLEESVSDMMKGQDYRELQLTELLKQKLDLYINDDEKWQNIIKSEINVLTKSPFSKFILEAVGWTYENVGNIYMEQTDNFDNVYHGIYVNLADERINRNYAILDENVNDFVSLLKKFYPFTETVNPYLRRAKHNLNNLQGGINNLYSSVNVVYDNLFNENINISSNEHYHLLQELLKIILNINLCDIEETIRECAYNVLKDKTVDASVHSKRAHRMKILGSLMLESSNE</sequence>
<dbReference type="CDD" id="cd06257">
    <property type="entry name" value="DnaJ"/>
    <property type="match status" value="1"/>
</dbReference>
<name>A0A024V1J6_PLAFA</name>
<dbReference type="PANTHER" id="PTHR44094">
    <property type="entry name" value="DNAJ HEAT SHOCK N-TERMINAL DOMAIN-CONTAINING PROTEIN"/>
    <property type="match status" value="1"/>
</dbReference>
<proteinExistence type="predicted"/>
<dbReference type="PANTHER" id="PTHR44094:SF8">
    <property type="entry name" value="DNAJ HEAT SHOCK N-TERMINAL DOMAIN-CONTAINING PROTEIN-RELATED"/>
    <property type="match status" value="1"/>
</dbReference>
<dbReference type="Gene3D" id="1.10.287.110">
    <property type="entry name" value="DnaJ domain"/>
    <property type="match status" value="1"/>
</dbReference>
<dbReference type="EMBL" id="KI925146">
    <property type="protein sequence ID" value="ETW16364.1"/>
    <property type="molecule type" value="Genomic_DNA"/>
</dbReference>
<evidence type="ECO:0000259" key="1">
    <source>
        <dbReference type="PROSITE" id="PS50076"/>
    </source>
</evidence>
<dbReference type="SMART" id="SM00271">
    <property type="entry name" value="DnaJ"/>
    <property type="match status" value="1"/>
</dbReference>
<dbReference type="InterPro" id="IPR026894">
    <property type="entry name" value="DnaJ_X"/>
</dbReference>
<dbReference type="PROSITE" id="PS50076">
    <property type="entry name" value="DNAJ_2"/>
    <property type="match status" value="1"/>
</dbReference>
<reference evidence="2 3" key="2">
    <citation type="submission" date="2013-02" db="EMBL/GenBank/DDBJ databases">
        <title>The Genome Sequence of Plasmodium falciparum Vietnam Oak-Knoll (FVO).</title>
        <authorList>
            <consortium name="The Broad Institute Genome Sequencing Platform"/>
            <consortium name="The Broad Institute Genome Sequencing Center for Infectious Disease"/>
            <person name="Neafsey D."/>
            <person name="Cheeseman I."/>
            <person name="Volkman S."/>
            <person name="Adams J."/>
            <person name="Walker B."/>
            <person name="Young S.K."/>
            <person name="Zeng Q."/>
            <person name="Gargeya S."/>
            <person name="Fitzgerald M."/>
            <person name="Haas B."/>
            <person name="Abouelleil A."/>
            <person name="Alvarado L."/>
            <person name="Arachchi H.M."/>
            <person name="Berlin A.M."/>
            <person name="Chapman S.B."/>
            <person name="Dewar J."/>
            <person name="Goldberg J."/>
            <person name="Griggs A."/>
            <person name="Gujja S."/>
            <person name="Hansen M."/>
            <person name="Howarth C."/>
            <person name="Imamovic A."/>
            <person name="Larimer J."/>
            <person name="McCowan C."/>
            <person name="Murphy C."/>
            <person name="Neiman D."/>
            <person name="Pearson M."/>
            <person name="Priest M."/>
            <person name="Roberts A."/>
            <person name="Saif S."/>
            <person name="Shea T."/>
            <person name="Sisk P."/>
            <person name="Sykes S."/>
            <person name="Wortman J."/>
            <person name="Nusbaum C."/>
            <person name="Birren B."/>
        </authorList>
    </citation>
    <scope>NUCLEOTIDE SEQUENCE [LARGE SCALE GENOMIC DNA]</scope>
    <source>
        <strain evidence="3">Vietnam Oak-Knoll (FVO)</strain>
    </source>
</reference>
<dbReference type="Pfam" id="PF00226">
    <property type="entry name" value="DnaJ"/>
    <property type="match status" value="1"/>
</dbReference>
<dbReference type="PRINTS" id="PR00625">
    <property type="entry name" value="JDOMAIN"/>
</dbReference>
<feature type="domain" description="J" evidence="1">
    <location>
        <begin position="163"/>
        <end position="229"/>
    </location>
</feature>
<dbReference type="InterPro" id="IPR001623">
    <property type="entry name" value="DnaJ_domain"/>
</dbReference>
<reference evidence="2 3" key="1">
    <citation type="submission" date="2013-02" db="EMBL/GenBank/DDBJ databases">
        <title>The Genome Annotation of Plasmodium falciparum Vietnam Oak-Knoll (FVO).</title>
        <authorList>
            <consortium name="The Broad Institute Genome Sequencing Platform"/>
            <consortium name="The Broad Institute Genome Sequencing Center for Infectious Disease"/>
            <person name="Neafsey D."/>
            <person name="Hoffman S."/>
            <person name="Volkman S."/>
            <person name="Rosenthal P."/>
            <person name="Walker B."/>
            <person name="Young S.K."/>
            <person name="Zeng Q."/>
            <person name="Gargeya S."/>
            <person name="Fitzgerald M."/>
            <person name="Haas B."/>
            <person name="Abouelleil A."/>
            <person name="Allen A.W."/>
            <person name="Alvarado L."/>
            <person name="Arachchi H.M."/>
            <person name="Berlin A.M."/>
            <person name="Chapman S.B."/>
            <person name="Gainer-Dewar J."/>
            <person name="Goldberg J."/>
            <person name="Griggs A."/>
            <person name="Gujja S."/>
            <person name="Hansen M."/>
            <person name="Howarth C."/>
            <person name="Imamovic A."/>
            <person name="Ireland A."/>
            <person name="Larimer J."/>
            <person name="McCowan C."/>
            <person name="Murphy C."/>
            <person name="Pearson M."/>
            <person name="Poon T.W."/>
            <person name="Priest M."/>
            <person name="Roberts A."/>
            <person name="Saif S."/>
            <person name="Shea T."/>
            <person name="Sisk P."/>
            <person name="Sykes S."/>
            <person name="Wortman J."/>
            <person name="Nusbaum C."/>
            <person name="Birren B."/>
        </authorList>
    </citation>
    <scope>NUCLEOTIDE SEQUENCE [LARGE SCALE GENOMIC DNA]</scope>
    <source>
        <strain evidence="3">Vietnam Oak-Knoll (FVO)</strain>
    </source>
</reference>
<dbReference type="AlphaFoldDB" id="A0A024V1J6"/>
<dbReference type="Proteomes" id="UP000030690">
    <property type="component" value="Unassembled WGS sequence"/>
</dbReference>
<protein>
    <recommendedName>
        <fullName evidence="1">J domain-containing protein</fullName>
    </recommendedName>
</protein>